<dbReference type="CDD" id="cd00829">
    <property type="entry name" value="SCP-x_thiolase"/>
    <property type="match status" value="1"/>
</dbReference>
<keyword evidence="3" id="KW-1185">Reference proteome</keyword>
<sequence>MTSSAGGVFIAGVAEAPLGKVADQTELSMIALACREALDEAGMTLRDVDGLFVSVSGRQPVAEVAEYLGIEPSYVDSTDIGGGSFEAYVHHAFAAVRAGRCEVALIAYASRQRSLRSRSGNVGRDRSLSGQFEAPYGLPRPIGNYALIAARHMHQYGTTAEQMAGVAVAARAWAATNPKAWARTPLTRGQVMDSPYVAEPLHALDCCLVTDGGGAVVVTTAARARDARKSAVRVLGMGEKVTHWMVSQIPDPTITPGVESARRAYGMAGVAPDDMDLVLLYDNFTIAVIMQLEDLGFCRKGEGGAFASPERIGPGGMLPVNPMGGGLSYNHPGMLGLLLIVEAVRQLRGEAGLRQVTEPELAVVHGIGGACFGSAATLVLGSN</sequence>
<dbReference type="NCBIfam" id="NF004811">
    <property type="entry name" value="PRK06158.1"/>
    <property type="match status" value="1"/>
</dbReference>
<dbReference type="Proteomes" id="UP001280156">
    <property type="component" value="Unassembled WGS sequence"/>
</dbReference>
<reference evidence="2 3" key="1">
    <citation type="submission" date="2023-08" db="EMBL/GenBank/DDBJ databases">
        <title>Implementing the SeqCode for naming new Mesorhizobium species isolated from Vachellia karroo root nodules.</title>
        <authorList>
            <person name="Van Lill M."/>
        </authorList>
    </citation>
    <scope>NUCLEOTIDE SEQUENCE [LARGE SCALE GENOMIC DNA]</scope>
    <source>
        <strain evidence="2 3">VK2B</strain>
    </source>
</reference>
<evidence type="ECO:0000313" key="3">
    <source>
        <dbReference type="Proteomes" id="UP001280156"/>
    </source>
</evidence>
<dbReference type="InterPro" id="IPR055140">
    <property type="entry name" value="Thiolase_C_2"/>
</dbReference>
<dbReference type="InterPro" id="IPR002155">
    <property type="entry name" value="Thiolase"/>
</dbReference>
<feature type="domain" description="Thiolase C-terminal" evidence="1">
    <location>
        <begin position="238"/>
        <end position="381"/>
    </location>
</feature>
<dbReference type="PANTHER" id="PTHR42870">
    <property type="entry name" value="ACETYL-COA C-ACETYLTRANSFERASE"/>
    <property type="match status" value="1"/>
</dbReference>
<dbReference type="PANTHER" id="PTHR42870:SF1">
    <property type="entry name" value="NON-SPECIFIC LIPID-TRANSFER PROTEIN-LIKE 2"/>
    <property type="match status" value="1"/>
</dbReference>
<dbReference type="SUPFAM" id="SSF53901">
    <property type="entry name" value="Thiolase-like"/>
    <property type="match status" value="2"/>
</dbReference>
<protein>
    <submittedName>
        <fullName evidence="2">Acetyl-CoA acetyltransferase</fullName>
    </submittedName>
</protein>
<dbReference type="RefSeq" id="WP_320298648.1">
    <property type="nucleotide sequence ID" value="NZ_JAVIIU010000018.1"/>
</dbReference>
<organism evidence="2 3">
    <name type="scientific">Mesorhizobium humile</name>
    <dbReference type="NCBI Taxonomy" id="3072313"/>
    <lineage>
        <taxon>Bacteria</taxon>
        <taxon>Pseudomonadati</taxon>
        <taxon>Pseudomonadota</taxon>
        <taxon>Alphaproteobacteria</taxon>
        <taxon>Hyphomicrobiales</taxon>
        <taxon>Phyllobacteriaceae</taxon>
        <taxon>Mesorhizobium</taxon>
    </lineage>
</organism>
<name>A0ABU4YMZ9_9HYPH</name>
<accession>A0ABU4YMZ9</accession>
<dbReference type="Pfam" id="PF22691">
    <property type="entry name" value="Thiolase_C_1"/>
    <property type="match status" value="1"/>
</dbReference>
<dbReference type="EMBL" id="JAVIIV010000019">
    <property type="protein sequence ID" value="MDX8488356.1"/>
    <property type="molecule type" value="Genomic_DNA"/>
</dbReference>
<proteinExistence type="predicted"/>
<dbReference type="InterPro" id="IPR016039">
    <property type="entry name" value="Thiolase-like"/>
</dbReference>
<dbReference type="Gene3D" id="3.40.47.10">
    <property type="match status" value="1"/>
</dbReference>
<evidence type="ECO:0000313" key="2">
    <source>
        <dbReference type="EMBL" id="MDX8488356.1"/>
    </source>
</evidence>
<comment type="caution">
    <text evidence="2">The sequence shown here is derived from an EMBL/GenBank/DDBJ whole genome shotgun (WGS) entry which is preliminary data.</text>
</comment>
<evidence type="ECO:0000259" key="1">
    <source>
        <dbReference type="Pfam" id="PF22691"/>
    </source>
</evidence>
<dbReference type="PIRSF" id="PIRSF000429">
    <property type="entry name" value="Ac-CoA_Ac_transf"/>
    <property type="match status" value="1"/>
</dbReference>
<gene>
    <name evidence="2" type="ORF">RFM52_24580</name>
</gene>